<protein>
    <submittedName>
        <fullName evidence="1">Uncharacterized protein</fullName>
    </submittedName>
</protein>
<accession>A0ACC2WAP8</accession>
<evidence type="ECO:0000313" key="2">
    <source>
        <dbReference type="Proteomes" id="UP001241377"/>
    </source>
</evidence>
<organism evidence="1 2">
    <name type="scientific">Naganishia cerealis</name>
    <dbReference type="NCBI Taxonomy" id="610337"/>
    <lineage>
        <taxon>Eukaryota</taxon>
        <taxon>Fungi</taxon>
        <taxon>Dikarya</taxon>
        <taxon>Basidiomycota</taxon>
        <taxon>Agaricomycotina</taxon>
        <taxon>Tremellomycetes</taxon>
        <taxon>Filobasidiales</taxon>
        <taxon>Filobasidiaceae</taxon>
        <taxon>Naganishia</taxon>
    </lineage>
</organism>
<dbReference type="EMBL" id="JASBWR010000023">
    <property type="protein sequence ID" value="KAJ9107936.1"/>
    <property type="molecule type" value="Genomic_DNA"/>
</dbReference>
<gene>
    <name evidence="1" type="ORF">QFC19_002679</name>
</gene>
<dbReference type="Proteomes" id="UP001241377">
    <property type="component" value="Unassembled WGS sequence"/>
</dbReference>
<sequence length="739" mass="81988">MSTSVQLKLLTLLNVSAIKRPREADQPGAQRRSISVSPSIQPHPQSSTTVESSVELDSGEEPPKKKNKRGVSFGGEVGPSGSGSWKKGKTQGKQTSTALKEDVSQDEEALGQSVLPLGSSVGQGSAMGEEASHLVADEDTDDEGKQESATSMNALIALTEDPFNVHFAPEPPILKAQSLSAAEAGEWRSSKKLLNGLGPVVQMLPGKIEAIAGSSVNGSAPRITPAILETFNAQHPTQSAVLSSTLDVIGQYQDMFLHGLDGDADGTGAGGFGPETEDVRSAVAMHALNHVMKTRRRIIKNNEKLARGNENDDPPQDSSFVRPKVLLLLPSRHLALHYLENHLFPLAPLGTQIENRKPFATSFGLPSDYTDPLDTAEAKEKYPADHIANFKGNTDDNFRFGIKFTRKAWRVIMPPANEEKLIGCDIIIASPLAIRMTADKERGSVDYLSSIEVLVADGLDVMSMQNWAFTQWVFSHVNGEPKETHGCDVSRLKPWYADQQAKFLRQSIFISRYETPEMRALFNRQLFNVEGKIRMDRTNYPGLLGQVRKGVRQVFSRIPCNDPVEELDVRFKYFTDTTLPALLKSAVSRTATLIMIPDYYDFVKVTNFMKKRDDFSFTAISEYSSNQEISAARTAFFKGKKDFLIVTERFHFYRRYRLRGAKTLVFYSLPDHAAFYPELMAGPFIPSATGRQTIDVDEADVSSRVAFSKFDWLKLERVVGTEAARRMVTDRDETRFTFV</sequence>
<proteinExistence type="predicted"/>
<comment type="caution">
    <text evidence="1">The sequence shown here is derived from an EMBL/GenBank/DDBJ whole genome shotgun (WGS) entry which is preliminary data.</text>
</comment>
<evidence type="ECO:0000313" key="1">
    <source>
        <dbReference type="EMBL" id="KAJ9107936.1"/>
    </source>
</evidence>
<reference evidence="1" key="1">
    <citation type="submission" date="2023-04" db="EMBL/GenBank/DDBJ databases">
        <title>Draft Genome sequencing of Naganishia species isolated from polar environments using Oxford Nanopore Technology.</title>
        <authorList>
            <person name="Leo P."/>
            <person name="Venkateswaran K."/>
        </authorList>
    </citation>
    <scope>NUCLEOTIDE SEQUENCE</scope>
    <source>
        <strain evidence="1">MNA-CCFEE 5261</strain>
    </source>
</reference>
<keyword evidence="2" id="KW-1185">Reference proteome</keyword>
<name>A0ACC2WAP8_9TREE</name>